<organism evidence="11 12">
    <name type="scientific">Coniochaeta ligniaria NRRL 30616</name>
    <dbReference type="NCBI Taxonomy" id="1408157"/>
    <lineage>
        <taxon>Eukaryota</taxon>
        <taxon>Fungi</taxon>
        <taxon>Dikarya</taxon>
        <taxon>Ascomycota</taxon>
        <taxon>Pezizomycotina</taxon>
        <taxon>Sordariomycetes</taxon>
        <taxon>Sordariomycetidae</taxon>
        <taxon>Coniochaetales</taxon>
        <taxon>Coniochaetaceae</taxon>
        <taxon>Coniochaeta</taxon>
    </lineage>
</organism>
<dbReference type="EMBL" id="KV875112">
    <property type="protein sequence ID" value="OIW22637.1"/>
    <property type="molecule type" value="Genomic_DNA"/>
</dbReference>
<accession>A0A1J7I5B5</accession>
<evidence type="ECO:0000256" key="10">
    <source>
        <dbReference type="SAM" id="SignalP"/>
    </source>
</evidence>
<dbReference type="EC" id="3.1.1.73" evidence="2"/>
<dbReference type="PANTHER" id="PTHR38050:SF2">
    <property type="entry name" value="FERULOYL ESTERASE C-RELATED"/>
    <property type="match status" value="1"/>
</dbReference>
<evidence type="ECO:0000256" key="9">
    <source>
        <dbReference type="ARBA" id="ARBA00034075"/>
    </source>
</evidence>
<dbReference type="GO" id="GO:0030600">
    <property type="term" value="F:feruloyl esterase activity"/>
    <property type="evidence" value="ECO:0007669"/>
    <property type="project" value="UniProtKB-EC"/>
</dbReference>
<comment type="catalytic activity">
    <reaction evidence="9">
        <text>feruloyl-polysaccharide + H2O = ferulate + polysaccharide.</text>
        <dbReference type="EC" id="3.1.1.73"/>
    </reaction>
</comment>
<keyword evidence="3" id="KW-0964">Secreted</keyword>
<feature type="chain" id="PRO_5012159277" description="feruloyl esterase" evidence="10">
    <location>
        <begin position="21"/>
        <end position="341"/>
    </location>
</feature>
<dbReference type="GO" id="GO:0045493">
    <property type="term" value="P:xylan catabolic process"/>
    <property type="evidence" value="ECO:0007669"/>
    <property type="project" value="UniProtKB-KW"/>
</dbReference>
<evidence type="ECO:0000256" key="5">
    <source>
        <dbReference type="ARBA" id="ARBA00022729"/>
    </source>
</evidence>
<gene>
    <name evidence="11" type="ORF">CONLIGDRAFT_664973</name>
</gene>
<evidence type="ECO:0000313" key="12">
    <source>
        <dbReference type="Proteomes" id="UP000182658"/>
    </source>
</evidence>
<keyword evidence="6 11" id="KW-0378">Hydrolase</keyword>
<evidence type="ECO:0000256" key="2">
    <source>
        <dbReference type="ARBA" id="ARBA00013091"/>
    </source>
</evidence>
<comment type="subcellular location">
    <subcellularLocation>
        <location evidence="1">Secreted</location>
    </subcellularLocation>
</comment>
<dbReference type="PANTHER" id="PTHR38050">
    <property type="match status" value="1"/>
</dbReference>
<dbReference type="InParanoid" id="A0A1J7I5B5"/>
<dbReference type="OrthoDB" id="424610at2759"/>
<dbReference type="Gene3D" id="3.40.50.1820">
    <property type="entry name" value="alpha/beta hydrolase"/>
    <property type="match status" value="1"/>
</dbReference>
<feature type="signal peptide" evidence="10">
    <location>
        <begin position="1"/>
        <end position="20"/>
    </location>
</feature>
<proteinExistence type="predicted"/>
<evidence type="ECO:0000313" key="11">
    <source>
        <dbReference type="EMBL" id="OIW22637.1"/>
    </source>
</evidence>
<evidence type="ECO:0000256" key="3">
    <source>
        <dbReference type="ARBA" id="ARBA00022525"/>
    </source>
</evidence>
<dbReference type="Proteomes" id="UP000182658">
    <property type="component" value="Unassembled WGS sequence"/>
</dbReference>
<keyword evidence="7" id="KW-0119">Carbohydrate metabolism</keyword>
<evidence type="ECO:0000256" key="7">
    <source>
        <dbReference type="ARBA" id="ARBA00023277"/>
    </source>
</evidence>
<keyword evidence="4" id="KW-0858">Xylan degradation</keyword>
<protein>
    <recommendedName>
        <fullName evidence="2">feruloyl esterase</fullName>
        <ecNumber evidence="2">3.1.1.73</ecNumber>
    </recommendedName>
</protein>
<dbReference type="GO" id="GO:0005576">
    <property type="term" value="C:extracellular region"/>
    <property type="evidence" value="ECO:0007669"/>
    <property type="project" value="UniProtKB-SubCell"/>
</dbReference>
<sequence length="341" mass="36569">MVLLLPHILLLTCSLGLAKAAITSGCGKQATNVGLTTPFNVTSSNASRNFLVHVPLGYDNHHQYPVVLAFHGNTETAAELELDTRLSDPKWSPSASLPSLPCLGFKLMVYPNGINASWAGASYSNSTISQDLQFVSDVLSDLSSNFCIDSNKIYATGFSNGGGFVDILACSGNSVGAKFAAFVAASGAYYQEALYNSTYQCVPAKSPTPIAFIHGLNDSDVFYDGGDGEGGFLPAVPAVVDSWVSRNRCGNLSTADSYNGTVHISSWTCDGVDGALEHYREADMGHVWASQQQTFSQLVIGEGPTKLEANDVIMKFFDKFSLDKESNWGRFTINWNGGDRH</sequence>
<reference evidence="11 12" key="1">
    <citation type="submission" date="2016-10" db="EMBL/GenBank/DDBJ databases">
        <title>Draft genome sequence of Coniochaeta ligniaria NRRL30616, a lignocellulolytic fungus for bioabatement of inhibitors in plant biomass hydrolysates.</title>
        <authorList>
            <consortium name="DOE Joint Genome Institute"/>
            <person name="Jimenez D.J."/>
            <person name="Hector R.E."/>
            <person name="Riley R."/>
            <person name="Sun H."/>
            <person name="Grigoriev I.V."/>
            <person name="Van Elsas J.D."/>
            <person name="Nichols N.N."/>
        </authorList>
    </citation>
    <scope>NUCLEOTIDE SEQUENCE [LARGE SCALE GENOMIC DNA]</scope>
    <source>
        <strain evidence="11 12">NRRL 30616</strain>
    </source>
</reference>
<keyword evidence="5 10" id="KW-0732">Signal</keyword>
<dbReference type="STRING" id="1408157.A0A1J7I5B5"/>
<name>A0A1J7I5B5_9PEZI</name>
<keyword evidence="8" id="KW-0624">Polysaccharide degradation</keyword>
<evidence type="ECO:0000256" key="1">
    <source>
        <dbReference type="ARBA" id="ARBA00004613"/>
    </source>
</evidence>
<keyword evidence="12" id="KW-1185">Reference proteome</keyword>
<dbReference type="InterPro" id="IPR043595">
    <property type="entry name" value="FaeB/C/D"/>
</dbReference>
<evidence type="ECO:0000256" key="6">
    <source>
        <dbReference type="ARBA" id="ARBA00022801"/>
    </source>
</evidence>
<evidence type="ECO:0000256" key="8">
    <source>
        <dbReference type="ARBA" id="ARBA00023326"/>
    </source>
</evidence>
<dbReference type="InterPro" id="IPR029058">
    <property type="entry name" value="AB_hydrolase_fold"/>
</dbReference>
<dbReference type="SUPFAM" id="SSF53474">
    <property type="entry name" value="alpha/beta-Hydrolases"/>
    <property type="match status" value="1"/>
</dbReference>
<evidence type="ECO:0000256" key="4">
    <source>
        <dbReference type="ARBA" id="ARBA00022651"/>
    </source>
</evidence>
<dbReference type="AlphaFoldDB" id="A0A1J7I5B5"/>